<name>A0A1Z8BGL4_9FLAO</name>
<dbReference type="AlphaFoldDB" id="A0A1Z8BGL4"/>
<evidence type="ECO:0000313" key="2">
    <source>
        <dbReference type="Proteomes" id="UP000196102"/>
    </source>
</evidence>
<evidence type="ECO:0000313" key="1">
    <source>
        <dbReference type="EMBL" id="OUS21722.1"/>
    </source>
</evidence>
<dbReference type="InterPro" id="IPR036249">
    <property type="entry name" value="Thioredoxin-like_sf"/>
</dbReference>
<sequence>MGFMDKLFKSQRDIAKEEMTGIPWEPLESIDQLENVIKNSTIKPKVIFKHSTRCGISRMVLNQFENGFESNDDEVTFYFLDLLNYREVSNAVAEKLNVRHQSPQIIVLYNKEILHTESHQGIDIKKVQQIVSNKK</sequence>
<gene>
    <name evidence="1" type="ORF">A9Q93_00145</name>
</gene>
<reference evidence="1 2" key="1">
    <citation type="journal article" date="2017" name="Proc. Natl. Acad. Sci. U.S.A.">
        <title>Simulation of Deepwater Horizon oil plume reveals substrate specialization within a complex community of hydrocarbon-degraders.</title>
        <authorList>
            <person name="Hu P."/>
            <person name="Dubinsky E.A."/>
            <person name="Probst A.J."/>
            <person name="Wang J."/>
            <person name="Sieber C.M.K."/>
            <person name="Tom L.M."/>
            <person name="Gardinali P."/>
            <person name="Banfield J.F."/>
            <person name="Atlas R.M."/>
            <person name="Andersen G.L."/>
        </authorList>
    </citation>
    <scope>NUCLEOTIDE SEQUENCE [LARGE SCALE GENOMIC DNA]</scope>
    <source>
        <strain evidence="1">35_9_T64</strain>
    </source>
</reference>
<dbReference type="Gene3D" id="3.40.30.10">
    <property type="entry name" value="Glutaredoxin"/>
    <property type="match status" value="1"/>
</dbReference>
<organism evidence="1 2">
    <name type="scientific">Nonlabens dokdonensis</name>
    <dbReference type="NCBI Taxonomy" id="328515"/>
    <lineage>
        <taxon>Bacteria</taxon>
        <taxon>Pseudomonadati</taxon>
        <taxon>Bacteroidota</taxon>
        <taxon>Flavobacteriia</taxon>
        <taxon>Flavobacteriales</taxon>
        <taxon>Flavobacteriaceae</taxon>
        <taxon>Nonlabens</taxon>
    </lineage>
</organism>
<protein>
    <submittedName>
        <fullName evidence="1">Cytosolic protein</fullName>
    </submittedName>
</protein>
<dbReference type="Proteomes" id="UP000196102">
    <property type="component" value="Unassembled WGS sequence"/>
</dbReference>
<dbReference type="InterPro" id="IPR022551">
    <property type="entry name" value="BrxC"/>
</dbReference>
<proteinExistence type="predicted"/>
<dbReference type="Pfam" id="PF11009">
    <property type="entry name" value="BrxC"/>
    <property type="match status" value="1"/>
</dbReference>
<dbReference type="NCBIfam" id="TIGR04019">
    <property type="entry name" value="B_thiol_YtxJ"/>
    <property type="match status" value="1"/>
</dbReference>
<dbReference type="EMBL" id="MAAX01000005">
    <property type="protein sequence ID" value="OUS21722.1"/>
    <property type="molecule type" value="Genomic_DNA"/>
</dbReference>
<comment type="caution">
    <text evidence="1">The sequence shown here is derived from an EMBL/GenBank/DDBJ whole genome shotgun (WGS) entry which is preliminary data.</text>
</comment>
<accession>A0A1Z8BGL4</accession>
<dbReference type="RefSeq" id="WP_304016850.1">
    <property type="nucleotide sequence ID" value="NZ_CAJXYO010000062.1"/>
</dbReference>
<dbReference type="SUPFAM" id="SSF52833">
    <property type="entry name" value="Thioredoxin-like"/>
    <property type="match status" value="1"/>
</dbReference>